<keyword evidence="3" id="KW-1185">Reference proteome</keyword>
<keyword evidence="1" id="KW-0812">Transmembrane</keyword>
<dbReference type="AlphaFoldDB" id="A0A2S3USD4"/>
<protein>
    <submittedName>
        <fullName evidence="2">Uncharacterized protein</fullName>
    </submittedName>
</protein>
<sequence>MTDEKNSKYMDRHLSEAQNKWTIRCNDFGSAYCIALNKFKDKLDEQEKRDKEKAEQRAALIMSALSLCGGSILMSVYGKSALKEVTAQVVKGKATAFAVHKGWDATKSAIAWTDQNATAKLIMGSLWDEAQSKVTAPLKEALAQVEQKATLPKGGHDGKTYAQVFQNNLVNLVLGWSIGVSQTARWVHEHLKGEASVQTLLNSSPFFHPPKTAINIPEKASRIELAFWMNYILGRDYMKTTTYNKRPGFRGFEKGVVERKTIDTNPWSRSYPRPHRTNTPEAATYHEVKFQEIGDVVIKRINELYQGVFGGPFFLPGTDFYGNVTHETVRCAHTAVLQLANSNAVDVKRSLLG</sequence>
<name>A0A2S3USD4_9HYPH</name>
<dbReference type="OrthoDB" id="8334895at2"/>
<keyword evidence="1" id="KW-1133">Transmembrane helix</keyword>
<dbReference type="EMBL" id="PPCN01000006">
    <property type="protein sequence ID" value="POF30480.1"/>
    <property type="molecule type" value="Genomic_DNA"/>
</dbReference>
<dbReference type="RefSeq" id="WP_103223204.1">
    <property type="nucleotide sequence ID" value="NZ_PPCN01000006.1"/>
</dbReference>
<comment type="caution">
    <text evidence="2">The sequence shown here is derived from an EMBL/GenBank/DDBJ whole genome shotgun (WGS) entry which is preliminary data.</text>
</comment>
<feature type="transmembrane region" description="Helical" evidence="1">
    <location>
        <begin position="58"/>
        <end position="78"/>
    </location>
</feature>
<dbReference type="Proteomes" id="UP000236959">
    <property type="component" value="Unassembled WGS sequence"/>
</dbReference>
<evidence type="ECO:0000313" key="2">
    <source>
        <dbReference type="EMBL" id="POF30480.1"/>
    </source>
</evidence>
<evidence type="ECO:0000256" key="1">
    <source>
        <dbReference type="SAM" id="Phobius"/>
    </source>
</evidence>
<gene>
    <name evidence="2" type="ORF">CLV41_10694</name>
</gene>
<keyword evidence="1" id="KW-0472">Membrane</keyword>
<evidence type="ECO:0000313" key="3">
    <source>
        <dbReference type="Proteomes" id="UP000236959"/>
    </source>
</evidence>
<organism evidence="2 3">
    <name type="scientific">Roseibium marinum</name>
    <dbReference type="NCBI Taxonomy" id="281252"/>
    <lineage>
        <taxon>Bacteria</taxon>
        <taxon>Pseudomonadati</taxon>
        <taxon>Pseudomonadota</taxon>
        <taxon>Alphaproteobacteria</taxon>
        <taxon>Hyphomicrobiales</taxon>
        <taxon>Stappiaceae</taxon>
        <taxon>Roseibium</taxon>
    </lineage>
</organism>
<accession>A0A2S3USD4</accession>
<reference evidence="2 3" key="1">
    <citation type="submission" date="2018-01" db="EMBL/GenBank/DDBJ databases">
        <title>Genomic Encyclopedia of Archaeal and Bacterial Type Strains, Phase II (KMG-II): from individual species to whole genera.</title>
        <authorList>
            <person name="Goeker M."/>
        </authorList>
    </citation>
    <scope>NUCLEOTIDE SEQUENCE [LARGE SCALE GENOMIC DNA]</scope>
    <source>
        <strain evidence="2 3">DSM 17023</strain>
    </source>
</reference>
<proteinExistence type="predicted"/>